<feature type="non-terminal residue" evidence="1">
    <location>
        <position position="154"/>
    </location>
</feature>
<evidence type="ECO:0000313" key="2">
    <source>
        <dbReference type="Proteomes" id="UP000838878"/>
    </source>
</evidence>
<keyword evidence="2" id="KW-1185">Reference proteome</keyword>
<dbReference type="Proteomes" id="UP000838878">
    <property type="component" value="Chromosome 6"/>
</dbReference>
<evidence type="ECO:0000313" key="1">
    <source>
        <dbReference type="EMBL" id="CAH0727311.1"/>
    </source>
</evidence>
<name>A0A8J9UVP8_9NEOP</name>
<sequence length="154" mass="17242">MASLRGRDKGWSEAPAERRVSSCSIYITCLVVGSDIVCRRGALWRGRRDIRHRAPGAARAASQHCERHSPAARHRLIFDCSVLSIRLPMPILKGSQEVRAGGRWCATAASHLRSRRRNAGTTCRFACRARLTVHLLIGKGERDYLGFHELENLL</sequence>
<dbReference type="EMBL" id="OV170226">
    <property type="protein sequence ID" value="CAH0727311.1"/>
    <property type="molecule type" value="Genomic_DNA"/>
</dbReference>
<dbReference type="AlphaFoldDB" id="A0A8J9UVP8"/>
<reference evidence="1" key="1">
    <citation type="submission" date="2021-12" db="EMBL/GenBank/DDBJ databases">
        <authorList>
            <person name="Martin H S."/>
        </authorList>
    </citation>
    <scope>NUCLEOTIDE SEQUENCE</scope>
</reference>
<proteinExistence type="predicted"/>
<accession>A0A8J9UVP8</accession>
<gene>
    <name evidence="1" type="ORF">BINO364_LOCUS12672</name>
</gene>
<protein>
    <submittedName>
        <fullName evidence="1">Uncharacterized protein</fullName>
    </submittedName>
</protein>
<organism evidence="1 2">
    <name type="scientific">Brenthis ino</name>
    <name type="common">lesser marbled fritillary</name>
    <dbReference type="NCBI Taxonomy" id="405034"/>
    <lineage>
        <taxon>Eukaryota</taxon>
        <taxon>Metazoa</taxon>
        <taxon>Ecdysozoa</taxon>
        <taxon>Arthropoda</taxon>
        <taxon>Hexapoda</taxon>
        <taxon>Insecta</taxon>
        <taxon>Pterygota</taxon>
        <taxon>Neoptera</taxon>
        <taxon>Endopterygota</taxon>
        <taxon>Lepidoptera</taxon>
        <taxon>Glossata</taxon>
        <taxon>Ditrysia</taxon>
        <taxon>Papilionoidea</taxon>
        <taxon>Nymphalidae</taxon>
        <taxon>Heliconiinae</taxon>
        <taxon>Argynnini</taxon>
        <taxon>Brenthis</taxon>
    </lineage>
</organism>